<evidence type="ECO:0000256" key="2">
    <source>
        <dbReference type="ARBA" id="ARBA00023163"/>
    </source>
</evidence>
<dbReference type="CDD" id="cd15831">
    <property type="entry name" value="BTAD"/>
    <property type="match status" value="1"/>
</dbReference>
<dbReference type="Gene3D" id="1.25.40.10">
    <property type="entry name" value="Tetratricopeptide repeat domain"/>
    <property type="match status" value="1"/>
</dbReference>
<dbReference type="Gene3D" id="3.40.50.300">
    <property type="entry name" value="P-loop containing nucleotide triphosphate hydrolases"/>
    <property type="match status" value="1"/>
</dbReference>
<dbReference type="InterPro" id="IPR036388">
    <property type="entry name" value="WH-like_DNA-bd_sf"/>
</dbReference>
<evidence type="ECO:0000256" key="1">
    <source>
        <dbReference type="ARBA" id="ARBA00023015"/>
    </source>
</evidence>
<proteinExistence type="predicted"/>
<dbReference type="RefSeq" id="WP_275030641.1">
    <property type="nucleotide sequence ID" value="NZ_CP118615.1"/>
</dbReference>
<protein>
    <submittedName>
        <fullName evidence="4">BTAD domain-containing putative transcriptional regulator</fullName>
    </submittedName>
</protein>
<dbReference type="EMBL" id="CP118615">
    <property type="protein sequence ID" value="WDZ84080.1"/>
    <property type="molecule type" value="Genomic_DNA"/>
</dbReference>
<dbReference type="Proteomes" id="UP001219605">
    <property type="component" value="Chromosome"/>
</dbReference>
<dbReference type="InterPro" id="IPR027417">
    <property type="entry name" value="P-loop_NTPase"/>
</dbReference>
<dbReference type="SUPFAM" id="SSF48452">
    <property type="entry name" value="TPR-like"/>
    <property type="match status" value="1"/>
</dbReference>
<dbReference type="SUPFAM" id="SSF52540">
    <property type="entry name" value="P-loop containing nucleoside triphosphate hydrolases"/>
    <property type="match status" value="1"/>
</dbReference>
<sequence length="615" mass="64263">MQLQIKLLGTVELSVDGQPVTVGAAKRRAVLAGLALEANRPVPLDRLARMVWGAQPPTSAVANLRSHVFALRAAVGDRIVAHLHAYELRIAPPELDVTEFQRLAGEGRALLAAGDASAAVPALTGALACWRGPAGSGLPTGTILHGRWASLEEQRLQVFEELTQARLDLGESGDLLDGLRQHLSAHPLRERGWSQLMLALYRCGDVPAALAAYQHARSALDEQLGIEPGDELVALHREILDRTPGLTVPAPGPAVPAGGRWPAGGAGRSVPRELPADLVTFVARTPQLAAVTAAVTGGPPAAVVVSGATGCGKSALAVRAAHTVAADFPDGQVFVDLAYHPTAGADEVLGRVLRALGVPSTEVPREVDEQAGRLRSLFADRRVLLVVDGVTHAAQVRPLLPAGPGPALLVVAQRHLPSLDGVTRVTVPGLRPEESLALLAALVGDGRLARDRAATAELLGICAGSPLAVRIVGSRLAARPGLAVGALVEQLRDDRYRLDWLTYDGLSVRERLADSYAALRAADEVAARLFVLLGGTPDGPVAPERAATRLGVAPATARRALEELVDGHLAGRAGADGYVLPPLVRDYAAELAATPGQRWPRRRAEATLVAYPGAG</sequence>
<dbReference type="Gene3D" id="1.10.10.10">
    <property type="entry name" value="Winged helix-like DNA-binding domain superfamily/Winged helix DNA-binding domain"/>
    <property type="match status" value="1"/>
</dbReference>
<dbReference type="PRINTS" id="PR00364">
    <property type="entry name" value="DISEASERSIST"/>
</dbReference>
<evidence type="ECO:0000313" key="4">
    <source>
        <dbReference type="EMBL" id="WDZ84080.1"/>
    </source>
</evidence>
<dbReference type="InterPro" id="IPR016032">
    <property type="entry name" value="Sig_transdc_resp-reg_C-effctor"/>
</dbReference>
<gene>
    <name evidence="4" type="ORF">PVK37_27045</name>
</gene>
<organism evidence="4 5">
    <name type="scientific">Micromonospora cathayae</name>
    <dbReference type="NCBI Taxonomy" id="3028804"/>
    <lineage>
        <taxon>Bacteria</taxon>
        <taxon>Bacillati</taxon>
        <taxon>Actinomycetota</taxon>
        <taxon>Actinomycetes</taxon>
        <taxon>Micromonosporales</taxon>
        <taxon>Micromonosporaceae</taxon>
        <taxon>Micromonospora</taxon>
    </lineage>
</organism>
<dbReference type="PANTHER" id="PTHR35807:SF1">
    <property type="entry name" value="TRANSCRIPTIONAL REGULATOR REDD"/>
    <property type="match status" value="1"/>
</dbReference>
<name>A0ABY7ZM52_9ACTN</name>
<dbReference type="InterPro" id="IPR011990">
    <property type="entry name" value="TPR-like_helical_dom_sf"/>
</dbReference>
<keyword evidence="1" id="KW-0805">Transcription regulation</keyword>
<evidence type="ECO:0000313" key="5">
    <source>
        <dbReference type="Proteomes" id="UP001219605"/>
    </source>
</evidence>
<reference evidence="4 5" key="1">
    <citation type="submission" date="2023-02" db="EMBL/GenBank/DDBJ databases">
        <authorList>
            <person name="Mo P."/>
        </authorList>
    </citation>
    <scope>NUCLEOTIDE SEQUENCE [LARGE SCALE GENOMIC DNA]</scope>
    <source>
        <strain evidence="4 5">HUAS 3</strain>
    </source>
</reference>
<dbReference type="Pfam" id="PF03704">
    <property type="entry name" value="BTAD"/>
    <property type="match status" value="1"/>
</dbReference>
<dbReference type="SUPFAM" id="SSF46894">
    <property type="entry name" value="C-terminal effector domain of the bipartite response regulators"/>
    <property type="match status" value="1"/>
</dbReference>
<keyword evidence="5" id="KW-1185">Reference proteome</keyword>
<dbReference type="InterPro" id="IPR051677">
    <property type="entry name" value="AfsR-DnrI-RedD_regulator"/>
</dbReference>
<keyword evidence="2" id="KW-0804">Transcription</keyword>
<dbReference type="InterPro" id="IPR005158">
    <property type="entry name" value="BTAD"/>
</dbReference>
<evidence type="ECO:0000259" key="3">
    <source>
        <dbReference type="SMART" id="SM01043"/>
    </source>
</evidence>
<dbReference type="PANTHER" id="PTHR35807">
    <property type="entry name" value="TRANSCRIPTIONAL REGULATOR REDD-RELATED"/>
    <property type="match status" value="1"/>
</dbReference>
<feature type="domain" description="Bacterial transcriptional activator" evidence="3">
    <location>
        <begin position="95"/>
        <end position="240"/>
    </location>
</feature>
<dbReference type="SMART" id="SM01043">
    <property type="entry name" value="BTAD"/>
    <property type="match status" value="1"/>
</dbReference>
<accession>A0ABY7ZM52</accession>